<dbReference type="GO" id="GO:0005886">
    <property type="term" value="C:plasma membrane"/>
    <property type="evidence" value="ECO:0007669"/>
    <property type="project" value="UniProtKB-SubCell"/>
</dbReference>
<dbReference type="GO" id="GO:0035804">
    <property type="term" value="F:structural constituent of egg coat"/>
    <property type="evidence" value="ECO:0007669"/>
    <property type="project" value="TreeGrafter"/>
</dbReference>
<evidence type="ECO:0000313" key="20">
    <source>
        <dbReference type="Ensembl" id="ENSLACP00000009030.1"/>
    </source>
</evidence>
<name>H3AHA9_LATCH</name>
<dbReference type="CDD" id="cd00111">
    <property type="entry name" value="Trefoil"/>
    <property type="match status" value="1"/>
</dbReference>
<dbReference type="Gene3D" id="4.10.110.10">
    <property type="entry name" value="Spasmolytic Protein, domain 1"/>
    <property type="match status" value="1"/>
</dbReference>
<dbReference type="PRINTS" id="PR00023">
    <property type="entry name" value="ZPELLUCIDA"/>
</dbReference>
<dbReference type="InterPro" id="IPR051148">
    <property type="entry name" value="Zona_Pellucida_Domain_gp"/>
</dbReference>
<dbReference type="GO" id="GO:0007339">
    <property type="term" value="P:binding of sperm to zona pellucida"/>
    <property type="evidence" value="ECO:0007669"/>
    <property type="project" value="TreeGrafter"/>
</dbReference>
<evidence type="ECO:0000256" key="11">
    <source>
        <dbReference type="ARBA" id="ARBA00023279"/>
    </source>
</evidence>
<keyword evidence="4" id="KW-0272">Extracellular matrix</keyword>
<keyword evidence="10" id="KW-0325">Glycoprotein</keyword>
<dbReference type="PANTHER" id="PTHR23343:SF31">
    <property type="entry name" value="ZONA PELLUCIDA SPERM-BINDING PROTEIN 4"/>
    <property type="match status" value="1"/>
</dbReference>
<reference evidence="20" key="2">
    <citation type="submission" date="2025-08" db="UniProtKB">
        <authorList>
            <consortium name="Ensembl"/>
        </authorList>
    </citation>
    <scope>IDENTIFICATION</scope>
</reference>
<dbReference type="InterPro" id="IPR001507">
    <property type="entry name" value="ZP_dom"/>
</dbReference>
<dbReference type="AlphaFoldDB" id="H3AHA9"/>
<dbReference type="PROSITE" id="PS00682">
    <property type="entry name" value="ZP_1"/>
    <property type="match status" value="1"/>
</dbReference>
<dbReference type="GO" id="GO:0035805">
    <property type="term" value="C:egg coat"/>
    <property type="evidence" value="ECO:0007669"/>
    <property type="project" value="UniProtKB-SubCell"/>
</dbReference>
<dbReference type="EMBL" id="AFYH01189914">
    <property type="status" value="NOT_ANNOTATED_CDS"/>
    <property type="molecule type" value="Genomic_DNA"/>
</dbReference>
<evidence type="ECO:0000256" key="8">
    <source>
        <dbReference type="ARBA" id="ARBA00023136"/>
    </source>
</evidence>
<evidence type="ECO:0000256" key="12">
    <source>
        <dbReference type="ARBA" id="ARBA00024183"/>
    </source>
</evidence>
<dbReference type="PROSITE" id="PS51448">
    <property type="entry name" value="P_TREFOIL_2"/>
    <property type="match status" value="1"/>
</dbReference>
<evidence type="ECO:0000256" key="6">
    <source>
        <dbReference type="ARBA" id="ARBA00022692"/>
    </source>
</evidence>
<keyword evidence="11" id="KW-0278">Fertilization</keyword>
<dbReference type="Pfam" id="PF00100">
    <property type="entry name" value="Zona_pellucida"/>
    <property type="match status" value="1"/>
</dbReference>
<dbReference type="EMBL" id="AFYH01189913">
    <property type="status" value="NOT_ANNOTATED_CDS"/>
    <property type="molecule type" value="Genomic_DNA"/>
</dbReference>
<evidence type="ECO:0000256" key="5">
    <source>
        <dbReference type="ARBA" id="ARBA00022685"/>
    </source>
</evidence>
<comment type="subcellular location">
    <subcellularLocation>
        <location evidence="1">Cell membrane</location>
        <topology evidence="1">Single-pass type I membrane protein</topology>
    </subcellularLocation>
    <subcellularLocation>
        <location evidence="12">Zona pellucida</location>
    </subcellularLocation>
</comment>
<keyword evidence="8" id="KW-0472">Membrane</keyword>
<keyword evidence="21" id="KW-1185">Reference proteome</keyword>
<evidence type="ECO:0000256" key="16">
    <source>
        <dbReference type="ARBA" id="ARBA00042573"/>
    </source>
</evidence>
<evidence type="ECO:0000256" key="3">
    <source>
        <dbReference type="ARBA" id="ARBA00022525"/>
    </source>
</evidence>
<dbReference type="Gene3D" id="2.60.40.4100">
    <property type="entry name" value="Zona pellucida, ZP-C domain"/>
    <property type="match status" value="1"/>
</dbReference>
<dbReference type="Gene3D" id="2.60.40.3210">
    <property type="entry name" value="Zona pellucida, ZP-N domain"/>
    <property type="match status" value="1"/>
</dbReference>
<evidence type="ECO:0000313" key="21">
    <source>
        <dbReference type="Proteomes" id="UP000008672"/>
    </source>
</evidence>
<dbReference type="EMBL" id="AFYH01189912">
    <property type="status" value="NOT_ANNOTATED_CDS"/>
    <property type="molecule type" value="Genomic_DNA"/>
</dbReference>
<dbReference type="EMBL" id="AFYH01189915">
    <property type="status" value="NOT_ANNOTATED_CDS"/>
    <property type="molecule type" value="Genomic_DNA"/>
</dbReference>
<reference evidence="20" key="3">
    <citation type="submission" date="2025-09" db="UniProtKB">
        <authorList>
            <consortium name="Ensembl"/>
        </authorList>
    </citation>
    <scope>IDENTIFICATION</scope>
</reference>
<evidence type="ECO:0000256" key="15">
    <source>
        <dbReference type="ARBA" id="ARBA00042273"/>
    </source>
</evidence>
<dbReference type="GeneTree" id="ENSGT00940000161188"/>
<dbReference type="GO" id="GO:0060468">
    <property type="term" value="P:prevention of polyspermy"/>
    <property type="evidence" value="ECO:0007669"/>
    <property type="project" value="TreeGrafter"/>
</dbReference>
<organism evidence="20 21">
    <name type="scientific">Latimeria chalumnae</name>
    <name type="common">Coelacanth</name>
    <dbReference type="NCBI Taxonomy" id="7897"/>
    <lineage>
        <taxon>Eukaryota</taxon>
        <taxon>Metazoa</taxon>
        <taxon>Chordata</taxon>
        <taxon>Craniata</taxon>
        <taxon>Vertebrata</taxon>
        <taxon>Euteleostomi</taxon>
        <taxon>Coelacanthiformes</taxon>
        <taxon>Coelacanthidae</taxon>
        <taxon>Latimeria</taxon>
    </lineage>
</organism>
<dbReference type="InterPro" id="IPR017977">
    <property type="entry name" value="ZP_dom_CS"/>
</dbReference>
<feature type="domain" description="ZP" evidence="18">
    <location>
        <begin position="46"/>
        <end position="328"/>
    </location>
</feature>
<dbReference type="InterPro" id="IPR042235">
    <property type="entry name" value="ZP-C_dom"/>
</dbReference>
<keyword evidence="3" id="KW-0964">Secreted</keyword>
<dbReference type="InterPro" id="IPR044913">
    <property type="entry name" value="P_trefoil_dom_sf"/>
</dbReference>
<evidence type="ECO:0000256" key="9">
    <source>
        <dbReference type="ARBA" id="ARBA00023157"/>
    </source>
</evidence>
<evidence type="ECO:0000256" key="14">
    <source>
        <dbReference type="ARBA" id="ARBA00040238"/>
    </source>
</evidence>
<evidence type="ECO:0000256" key="7">
    <source>
        <dbReference type="ARBA" id="ARBA00022989"/>
    </source>
</evidence>
<feature type="disulfide bond" evidence="17">
    <location>
        <begin position="11"/>
        <end position="26"/>
    </location>
</feature>
<feature type="domain" description="P-type" evidence="19">
    <location>
        <begin position="1"/>
        <end position="41"/>
    </location>
</feature>
<evidence type="ECO:0000256" key="17">
    <source>
        <dbReference type="PROSITE-ProRule" id="PRU00779"/>
    </source>
</evidence>
<dbReference type="HOGENOM" id="CLU_026010_1_0_1"/>
<keyword evidence="9 17" id="KW-1015">Disulfide bond</keyword>
<dbReference type="InterPro" id="IPR055355">
    <property type="entry name" value="ZP-C"/>
</dbReference>
<dbReference type="PROSITE" id="PS51034">
    <property type="entry name" value="ZP_2"/>
    <property type="match status" value="1"/>
</dbReference>
<evidence type="ECO:0000256" key="10">
    <source>
        <dbReference type="ARBA" id="ARBA00023180"/>
    </source>
</evidence>
<dbReference type="InterPro" id="IPR048290">
    <property type="entry name" value="ZP_chr"/>
</dbReference>
<dbReference type="eggNOG" id="ENOG502QU54">
    <property type="taxonomic scope" value="Eukaryota"/>
</dbReference>
<reference evidence="21" key="1">
    <citation type="submission" date="2011-08" db="EMBL/GenBank/DDBJ databases">
        <title>The draft genome of Latimeria chalumnae.</title>
        <authorList>
            <person name="Di Palma F."/>
            <person name="Alfoldi J."/>
            <person name="Johnson J."/>
            <person name="Berlin A."/>
            <person name="Gnerre S."/>
            <person name="Jaffe D."/>
            <person name="MacCallum I."/>
            <person name="Young S."/>
            <person name="Walker B.J."/>
            <person name="Lander E."/>
            <person name="Lindblad-Toh K."/>
        </authorList>
    </citation>
    <scope>NUCLEOTIDE SEQUENCE [LARGE SCALE GENOMIC DNA]</scope>
    <source>
        <strain evidence="21">Wild caught</strain>
    </source>
</reference>
<keyword evidence="5" id="KW-0165">Cleavage on pair of basic residues</keyword>
<dbReference type="Pfam" id="PF23344">
    <property type="entry name" value="ZP-N"/>
    <property type="match status" value="1"/>
</dbReference>
<evidence type="ECO:0000259" key="19">
    <source>
        <dbReference type="PROSITE" id="PS51448"/>
    </source>
</evidence>
<evidence type="ECO:0000256" key="2">
    <source>
        <dbReference type="ARBA" id="ARBA00022475"/>
    </source>
</evidence>
<proteinExistence type="predicted"/>
<evidence type="ECO:0000259" key="18">
    <source>
        <dbReference type="PROSITE" id="PS51034"/>
    </source>
</evidence>
<comment type="function">
    <text evidence="13">Component of the zona pellucida, an extracellular matrix surrounding oocytes which mediates sperm binding, induction of the acrosome reaction and prevents post-fertilization polyspermy. The zona pellucida is composed of 3 to 4 glycoproteins, ZP1, ZP2, ZP3, and ZP4. ZP4 may act as a sperm receptor.</text>
</comment>
<dbReference type="STRING" id="7897.ENSLACP00000009030"/>
<dbReference type="Ensembl" id="ENSLACT00000009099.1">
    <property type="protein sequence ID" value="ENSLACP00000009030.1"/>
    <property type="gene ID" value="ENSLACG00000007972.1"/>
</dbReference>
<sequence length="348" mass="38049">CEVPSGRRVACSGPGTGEVNCKREGCCYTPDDPKMPCYYGNTELLCCSKNGQFVILVAKEMTRPSLDLNSVYLKGGSGAACRPIGDSLDLLVFKFPVSACGTIKQVEGDSVVYETKVVATRKILQGPRGNITRQSYFRLTVQCRYNGSASEQLQANVLTLAPPLPATDKGDLQIQLRIAKVSLLEGGEGGETEYNSWYLDSDYPVVKFLRDPVFVEVRILGRTDPSIVLMLGDCWATPNGNPQSNIIWNILVNGCSFAGDNYQTVLHEIATASGLQFPAHHKHFEVKTFVFMEDSGRHPLSGEVYIHCHAAVCRPSAQETCSPTCRPPSRKVSDVQPMACSPQLTFLL</sequence>
<dbReference type="GO" id="GO:0032190">
    <property type="term" value="F:acrosin binding"/>
    <property type="evidence" value="ECO:0007669"/>
    <property type="project" value="TreeGrafter"/>
</dbReference>
<dbReference type="SUPFAM" id="SSF57492">
    <property type="entry name" value="Trefoil"/>
    <property type="match status" value="1"/>
</dbReference>
<keyword evidence="6" id="KW-0812">Transmembrane</keyword>
<dbReference type="PANTHER" id="PTHR23343">
    <property type="entry name" value="ZONA PELLUCIDA SPERM-BINDING PROTEIN"/>
    <property type="match status" value="1"/>
</dbReference>
<dbReference type="InParanoid" id="H3AHA9"/>
<evidence type="ECO:0000256" key="1">
    <source>
        <dbReference type="ARBA" id="ARBA00004251"/>
    </source>
</evidence>
<keyword evidence="7" id="KW-1133">Transmembrane helix</keyword>
<evidence type="ECO:0000256" key="13">
    <source>
        <dbReference type="ARBA" id="ARBA00037545"/>
    </source>
</evidence>
<keyword evidence="2" id="KW-1003">Cell membrane</keyword>
<dbReference type="InterPro" id="IPR000519">
    <property type="entry name" value="P_trefoil_dom"/>
</dbReference>
<protein>
    <recommendedName>
        <fullName evidence="14">Zona pellucida sperm-binding protein 4</fullName>
    </recommendedName>
    <alternativeName>
        <fullName evidence="16">Zona pellucida glycoprotein 4</fullName>
    </alternativeName>
    <alternativeName>
        <fullName evidence="15">Zona pellucida protein B</fullName>
    </alternativeName>
</protein>
<dbReference type="SMART" id="SM00241">
    <property type="entry name" value="ZP"/>
    <property type="match status" value="1"/>
</dbReference>
<comment type="caution">
    <text evidence="17">Lacks conserved residue(s) required for the propagation of feature annotation.</text>
</comment>
<accession>H3AHA9</accession>
<evidence type="ECO:0000256" key="4">
    <source>
        <dbReference type="ARBA" id="ARBA00022530"/>
    </source>
</evidence>
<dbReference type="Pfam" id="PF00088">
    <property type="entry name" value="Trefoil"/>
    <property type="match status" value="1"/>
</dbReference>
<dbReference type="Proteomes" id="UP000008672">
    <property type="component" value="Unassembled WGS sequence"/>
</dbReference>
<dbReference type="InterPro" id="IPR055356">
    <property type="entry name" value="ZP-N"/>
</dbReference>
<dbReference type="OMA" id="ESCRTIC"/>
<feature type="disulfide bond" evidence="17">
    <location>
        <begin position="1"/>
        <end position="27"/>
    </location>
</feature>